<organism evidence="2 3">
    <name type="scientific">Galerina marginata (strain CBS 339.88)</name>
    <dbReference type="NCBI Taxonomy" id="685588"/>
    <lineage>
        <taxon>Eukaryota</taxon>
        <taxon>Fungi</taxon>
        <taxon>Dikarya</taxon>
        <taxon>Basidiomycota</taxon>
        <taxon>Agaricomycotina</taxon>
        <taxon>Agaricomycetes</taxon>
        <taxon>Agaricomycetidae</taxon>
        <taxon>Agaricales</taxon>
        <taxon>Agaricineae</taxon>
        <taxon>Strophariaceae</taxon>
        <taxon>Galerina</taxon>
    </lineage>
</organism>
<sequence>MTTISPEGKQALDNFIKETLDAKKVPGFVLGVSNIDGEIYFHGGGPNVVDDPASGDINADSVFWLCSQTKLIAALAALKLLDQGKINLDTVVGDYFPELRNPVIIDQSSGNSTSTPAKTAITVKHLLNFTSGLFYPFSPEAPFLLPEGYHSKDIHAAADPVSAFFSLIKGDLPGVPLKFEPGTDFAYGWSSDVLGFLVEKVSGQTLEQFCKEHIFNPLGMETSFYLTPELRQRLVNLSFREKDGTLRSWANQVEIIEQDPAKLKLHLGGVGLYSSMRDYLKLLRHLMQIHAGKSVANPILKPETVHEIWVPALSDTAAKSVSEIVQLPDLNWGTTMAIVSEDWPQRRKKGSVCWGGWAGTAHFIDPASGIAAVIGVQTTPPDMETVKATKDLEVVLYSALATGTA</sequence>
<keyword evidence="3" id="KW-1185">Reference proteome</keyword>
<dbReference type="PANTHER" id="PTHR43283:SF3">
    <property type="entry name" value="BETA-LACTAMASE FAMILY PROTEIN (AFU_ORTHOLOGUE AFUA_5G07500)"/>
    <property type="match status" value="1"/>
</dbReference>
<dbReference type="PANTHER" id="PTHR43283">
    <property type="entry name" value="BETA-LACTAMASE-RELATED"/>
    <property type="match status" value="1"/>
</dbReference>
<dbReference type="HOGENOM" id="CLU_020027_11_2_1"/>
<dbReference type="Proteomes" id="UP000027222">
    <property type="component" value="Unassembled WGS sequence"/>
</dbReference>
<dbReference type="OrthoDB" id="428260at2759"/>
<protein>
    <recommendedName>
        <fullName evidence="1">Beta-lactamase-related domain-containing protein</fullName>
    </recommendedName>
</protein>
<accession>A0A067T220</accession>
<evidence type="ECO:0000259" key="1">
    <source>
        <dbReference type="Pfam" id="PF00144"/>
    </source>
</evidence>
<dbReference type="InterPro" id="IPR050789">
    <property type="entry name" value="Diverse_Enzym_Activities"/>
</dbReference>
<name>A0A067T220_GALM3</name>
<dbReference type="STRING" id="685588.A0A067T220"/>
<proteinExistence type="predicted"/>
<gene>
    <name evidence="2" type="ORF">GALMADRAFT_246541</name>
</gene>
<feature type="domain" description="Beta-lactamase-related" evidence="1">
    <location>
        <begin position="12"/>
        <end position="391"/>
    </location>
</feature>
<dbReference type="Gene3D" id="3.40.710.10">
    <property type="entry name" value="DD-peptidase/beta-lactamase superfamily"/>
    <property type="match status" value="1"/>
</dbReference>
<dbReference type="InterPro" id="IPR012338">
    <property type="entry name" value="Beta-lactam/transpept-like"/>
</dbReference>
<evidence type="ECO:0000313" key="2">
    <source>
        <dbReference type="EMBL" id="KDR77245.1"/>
    </source>
</evidence>
<reference evidence="3" key="1">
    <citation type="journal article" date="2014" name="Proc. Natl. Acad. Sci. U.S.A.">
        <title>Extensive sampling of basidiomycete genomes demonstrates inadequacy of the white-rot/brown-rot paradigm for wood decay fungi.</title>
        <authorList>
            <person name="Riley R."/>
            <person name="Salamov A.A."/>
            <person name="Brown D.W."/>
            <person name="Nagy L.G."/>
            <person name="Floudas D."/>
            <person name="Held B.W."/>
            <person name="Levasseur A."/>
            <person name="Lombard V."/>
            <person name="Morin E."/>
            <person name="Otillar R."/>
            <person name="Lindquist E.A."/>
            <person name="Sun H."/>
            <person name="LaButti K.M."/>
            <person name="Schmutz J."/>
            <person name="Jabbour D."/>
            <person name="Luo H."/>
            <person name="Baker S.E."/>
            <person name="Pisabarro A.G."/>
            <person name="Walton J.D."/>
            <person name="Blanchette R.A."/>
            <person name="Henrissat B."/>
            <person name="Martin F."/>
            <person name="Cullen D."/>
            <person name="Hibbett D.S."/>
            <person name="Grigoriev I.V."/>
        </authorList>
    </citation>
    <scope>NUCLEOTIDE SEQUENCE [LARGE SCALE GENOMIC DNA]</scope>
    <source>
        <strain evidence="3">CBS 339.88</strain>
    </source>
</reference>
<dbReference type="SUPFAM" id="SSF56601">
    <property type="entry name" value="beta-lactamase/transpeptidase-like"/>
    <property type="match status" value="1"/>
</dbReference>
<evidence type="ECO:0000313" key="3">
    <source>
        <dbReference type="Proteomes" id="UP000027222"/>
    </source>
</evidence>
<dbReference type="EMBL" id="KL142377">
    <property type="protein sequence ID" value="KDR77245.1"/>
    <property type="molecule type" value="Genomic_DNA"/>
</dbReference>
<dbReference type="Pfam" id="PF00144">
    <property type="entry name" value="Beta-lactamase"/>
    <property type="match status" value="1"/>
</dbReference>
<dbReference type="InterPro" id="IPR001466">
    <property type="entry name" value="Beta-lactam-related"/>
</dbReference>
<dbReference type="AlphaFoldDB" id="A0A067T220"/>